<gene>
    <name evidence="2" type="ORF">C1707_25615</name>
    <name evidence="3" type="ORF">CFHF_21135</name>
</gene>
<evidence type="ECO:0000313" key="2">
    <source>
        <dbReference type="EMBL" id="AYV49346.1"/>
    </source>
</evidence>
<dbReference type="Proteomes" id="UP000234483">
    <property type="component" value="Unassembled WGS sequence"/>
</dbReference>
<dbReference type="EMBL" id="CP026100">
    <property type="protein sequence ID" value="AYV49346.1"/>
    <property type="molecule type" value="Genomic_DNA"/>
</dbReference>
<evidence type="ECO:0000259" key="1">
    <source>
        <dbReference type="Pfam" id="PF07238"/>
    </source>
</evidence>
<dbReference type="AlphaFoldDB" id="A0A2N5CNI5"/>
<dbReference type="Gene3D" id="2.40.10.220">
    <property type="entry name" value="predicted glycosyltransferase like domains"/>
    <property type="match status" value="1"/>
</dbReference>
<dbReference type="RefSeq" id="WP_058348071.1">
    <property type="nucleotide sequence ID" value="NZ_CP026100.1"/>
</dbReference>
<evidence type="ECO:0000313" key="4">
    <source>
        <dbReference type="Proteomes" id="UP000234483"/>
    </source>
</evidence>
<accession>A0A2N5CNI5</accession>
<sequence>MSRFDSGTGADRRAAPRLNTNRSGKVLCGAFAWDCVIKDVSDGGARVLMLSGSTPPANVQLVDLVGGFAHDVKVAWRKDRELGLTFLRSHDLRGLAPASLQTAKRIWLAAQSRASTG</sequence>
<dbReference type="KEGG" id="cfh:C1707_25615"/>
<reference evidence="2 5" key="2">
    <citation type="submission" date="2018-01" db="EMBL/GenBank/DDBJ databases">
        <title>Complete genome sequence of Caulobacter flavus RHGG3.</title>
        <authorList>
            <person name="Yang E."/>
        </authorList>
    </citation>
    <scope>NUCLEOTIDE SEQUENCE [LARGE SCALE GENOMIC DNA]</scope>
    <source>
        <strain evidence="2 5">RHGG3</strain>
    </source>
</reference>
<name>A0A2N5CNI5_9CAUL</name>
<dbReference type="EMBL" id="PJRQ01000043">
    <property type="protein sequence ID" value="PLR08077.1"/>
    <property type="molecule type" value="Genomic_DNA"/>
</dbReference>
<dbReference type="SUPFAM" id="SSF141371">
    <property type="entry name" value="PilZ domain-like"/>
    <property type="match status" value="1"/>
</dbReference>
<keyword evidence="5" id="KW-1185">Reference proteome</keyword>
<evidence type="ECO:0000313" key="5">
    <source>
        <dbReference type="Proteomes" id="UP000281192"/>
    </source>
</evidence>
<organism evidence="3 4">
    <name type="scientific">Caulobacter flavus</name>
    <dbReference type="NCBI Taxonomy" id="1679497"/>
    <lineage>
        <taxon>Bacteria</taxon>
        <taxon>Pseudomonadati</taxon>
        <taxon>Pseudomonadota</taxon>
        <taxon>Alphaproteobacteria</taxon>
        <taxon>Caulobacterales</taxon>
        <taxon>Caulobacteraceae</taxon>
        <taxon>Caulobacter</taxon>
    </lineage>
</organism>
<proteinExistence type="predicted"/>
<dbReference type="OrthoDB" id="7188320at2"/>
<dbReference type="GO" id="GO:0035438">
    <property type="term" value="F:cyclic-di-GMP binding"/>
    <property type="evidence" value="ECO:0007669"/>
    <property type="project" value="InterPro"/>
</dbReference>
<dbReference type="Pfam" id="PF07238">
    <property type="entry name" value="PilZ"/>
    <property type="match status" value="1"/>
</dbReference>
<feature type="domain" description="PilZ" evidence="1">
    <location>
        <begin position="11"/>
        <end position="88"/>
    </location>
</feature>
<protein>
    <submittedName>
        <fullName evidence="3">PilZ domain-containing protein</fullName>
    </submittedName>
</protein>
<dbReference type="InterPro" id="IPR009875">
    <property type="entry name" value="PilZ_domain"/>
</dbReference>
<dbReference type="Proteomes" id="UP000281192">
    <property type="component" value="Chromosome"/>
</dbReference>
<evidence type="ECO:0000313" key="3">
    <source>
        <dbReference type="EMBL" id="PLR08077.1"/>
    </source>
</evidence>
<reference evidence="3 4" key="1">
    <citation type="submission" date="2017-12" db="EMBL/GenBank/DDBJ databases">
        <title>The genome sequence of Caulobacter flavus CGMCC1 15093.</title>
        <authorList>
            <person name="Gao J."/>
            <person name="Mao X."/>
            <person name="Sun J."/>
        </authorList>
    </citation>
    <scope>NUCLEOTIDE SEQUENCE [LARGE SCALE GENOMIC DNA]</scope>
    <source>
        <strain evidence="3 4">CGMCC1 15093</strain>
    </source>
</reference>